<dbReference type="OrthoDB" id="3223377at2759"/>
<organism evidence="3 4">
    <name type="scientific">Crepidotus variabilis</name>
    <dbReference type="NCBI Taxonomy" id="179855"/>
    <lineage>
        <taxon>Eukaryota</taxon>
        <taxon>Fungi</taxon>
        <taxon>Dikarya</taxon>
        <taxon>Basidiomycota</taxon>
        <taxon>Agaricomycotina</taxon>
        <taxon>Agaricomycetes</taxon>
        <taxon>Agaricomycetidae</taxon>
        <taxon>Agaricales</taxon>
        <taxon>Agaricineae</taxon>
        <taxon>Crepidotaceae</taxon>
        <taxon>Crepidotus</taxon>
    </lineage>
</organism>
<evidence type="ECO:0000259" key="2">
    <source>
        <dbReference type="Pfam" id="PF20152"/>
    </source>
</evidence>
<accession>A0A9P6EFL5</accession>
<keyword evidence="1" id="KW-0472">Membrane</keyword>
<feature type="transmembrane region" description="Helical" evidence="1">
    <location>
        <begin position="135"/>
        <end position="156"/>
    </location>
</feature>
<keyword evidence="4" id="KW-1185">Reference proteome</keyword>
<comment type="caution">
    <text evidence="3">The sequence shown here is derived from an EMBL/GenBank/DDBJ whole genome shotgun (WGS) entry which is preliminary data.</text>
</comment>
<feature type="transmembrane region" description="Helical" evidence="1">
    <location>
        <begin position="217"/>
        <end position="238"/>
    </location>
</feature>
<evidence type="ECO:0000256" key="1">
    <source>
        <dbReference type="SAM" id="Phobius"/>
    </source>
</evidence>
<keyword evidence="1" id="KW-1133">Transmembrane helix</keyword>
<keyword evidence="1" id="KW-0812">Transmembrane</keyword>
<dbReference type="PANTHER" id="PTHR40465:SF1">
    <property type="entry name" value="DUF6534 DOMAIN-CONTAINING PROTEIN"/>
    <property type="match status" value="1"/>
</dbReference>
<dbReference type="Pfam" id="PF20152">
    <property type="entry name" value="DUF6534"/>
    <property type="match status" value="1"/>
</dbReference>
<evidence type="ECO:0000313" key="3">
    <source>
        <dbReference type="EMBL" id="KAF9527859.1"/>
    </source>
</evidence>
<feature type="transmembrane region" description="Helical" evidence="1">
    <location>
        <begin position="250"/>
        <end position="271"/>
    </location>
</feature>
<feature type="domain" description="DUF6534" evidence="2">
    <location>
        <begin position="182"/>
        <end position="270"/>
    </location>
</feature>
<dbReference type="PANTHER" id="PTHR40465">
    <property type="entry name" value="CHROMOSOME 1, WHOLE GENOME SHOTGUN SEQUENCE"/>
    <property type="match status" value="1"/>
</dbReference>
<proteinExistence type="predicted"/>
<dbReference type="AlphaFoldDB" id="A0A9P6EFL5"/>
<feature type="transmembrane region" description="Helical" evidence="1">
    <location>
        <begin position="176"/>
        <end position="197"/>
    </location>
</feature>
<dbReference type="EMBL" id="MU157857">
    <property type="protein sequence ID" value="KAF9527859.1"/>
    <property type="molecule type" value="Genomic_DNA"/>
</dbReference>
<name>A0A9P6EFL5_9AGAR</name>
<reference evidence="3" key="1">
    <citation type="submission" date="2020-11" db="EMBL/GenBank/DDBJ databases">
        <authorList>
            <consortium name="DOE Joint Genome Institute"/>
            <person name="Ahrendt S."/>
            <person name="Riley R."/>
            <person name="Andreopoulos W."/>
            <person name="Labutti K."/>
            <person name="Pangilinan J."/>
            <person name="Ruiz-Duenas F.J."/>
            <person name="Barrasa J.M."/>
            <person name="Sanchez-Garcia M."/>
            <person name="Camarero S."/>
            <person name="Miyauchi S."/>
            <person name="Serrano A."/>
            <person name="Linde D."/>
            <person name="Babiker R."/>
            <person name="Drula E."/>
            <person name="Ayuso-Fernandez I."/>
            <person name="Pacheco R."/>
            <person name="Padilla G."/>
            <person name="Ferreira P."/>
            <person name="Barriuso J."/>
            <person name="Kellner H."/>
            <person name="Castanera R."/>
            <person name="Alfaro M."/>
            <person name="Ramirez L."/>
            <person name="Pisabarro A.G."/>
            <person name="Kuo A."/>
            <person name="Tritt A."/>
            <person name="Lipzen A."/>
            <person name="He G."/>
            <person name="Yan M."/>
            <person name="Ng V."/>
            <person name="Cullen D."/>
            <person name="Martin F."/>
            <person name="Rosso M.-N."/>
            <person name="Henrissat B."/>
            <person name="Hibbett D."/>
            <person name="Martinez A.T."/>
            <person name="Grigoriev I.V."/>
        </authorList>
    </citation>
    <scope>NUCLEOTIDE SEQUENCE</scope>
    <source>
        <strain evidence="3">CBS 506.95</strain>
    </source>
</reference>
<dbReference type="InterPro" id="IPR045339">
    <property type="entry name" value="DUF6534"/>
</dbReference>
<feature type="transmembrane region" description="Helical" evidence="1">
    <location>
        <begin position="109"/>
        <end position="128"/>
    </location>
</feature>
<sequence length="336" mass="37243">MMSRPEFSPAGAFLVGTFLNGILFGVLCVQTYMYYLAFPKDRPTVKGLVYVVFLIEIAETILFMAGSYHMIADGWGDNTVFTSRQVIWVMPLTSSIGTQSLLTLHGLPLTFLTLLVISAVQCYYAYCIKLISRTWMISVVIIAGSAVQLGAGMAKAQYWFTNGIGSPGVEGKIEDSIWHGASVFCDIIIASCMTYFLRKNFSDLSWTKRPVKRIIRLTIETGVVITVFTIICTGLRIGLETSYHVNYHRVFIAIIGKLYANSLLVLINSRIDLQHESPRRVSYAPTSILNTYGSPPNTPARDVMLADFQRSHITSGHTETAYGTQDIISTKGSELV</sequence>
<dbReference type="Proteomes" id="UP000807306">
    <property type="component" value="Unassembled WGS sequence"/>
</dbReference>
<protein>
    <recommendedName>
        <fullName evidence="2">DUF6534 domain-containing protein</fullName>
    </recommendedName>
</protein>
<gene>
    <name evidence="3" type="ORF">CPB83DRAFT_367766</name>
</gene>
<evidence type="ECO:0000313" key="4">
    <source>
        <dbReference type="Proteomes" id="UP000807306"/>
    </source>
</evidence>
<feature type="transmembrane region" description="Helical" evidence="1">
    <location>
        <begin position="47"/>
        <end position="71"/>
    </location>
</feature>
<feature type="transmembrane region" description="Helical" evidence="1">
    <location>
        <begin position="12"/>
        <end position="35"/>
    </location>
</feature>